<dbReference type="Pfam" id="PF07690">
    <property type="entry name" value="MFS_1"/>
    <property type="match status" value="1"/>
</dbReference>
<feature type="region of interest" description="Disordered" evidence="7">
    <location>
        <begin position="1"/>
        <end position="54"/>
    </location>
</feature>
<feature type="transmembrane region" description="Helical" evidence="8">
    <location>
        <begin position="330"/>
        <end position="347"/>
    </location>
</feature>
<dbReference type="InterPro" id="IPR011701">
    <property type="entry name" value="MFS"/>
</dbReference>
<evidence type="ECO:0000256" key="3">
    <source>
        <dbReference type="ARBA" id="ARBA00022448"/>
    </source>
</evidence>
<evidence type="ECO:0000256" key="5">
    <source>
        <dbReference type="ARBA" id="ARBA00022989"/>
    </source>
</evidence>
<reference evidence="9" key="2">
    <citation type="journal article" date="2023" name="IMA Fungus">
        <title>Comparative genomic study of the Penicillium genus elucidates a diverse pangenome and 15 lateral gene transfer events.</title>
        <authorList>
            <person name="Petersen C."/>
            <person name="Sorensen T."/>
            <person name="Nielsen M.R."/>
            <person name="Sondergaard T.E."/>
            <person name="Sorensen J.L."/>
            <person name="Fitzpatrick D.A."/>
            <person name="Frisvad J.C."/>
            <person name="Nielsen K.L."/>
        </authorList>
    </citation>
    <scope>NUCLEOTIDE SEQUENCE</scope>
    <source>
        <strain evidence="9">IBT 21917</strain>
    </source>
</reference>
<feature type="transmembrane region" description="Helical" evidence="8">
    <location>
        <begin position="459"/>
        <end position="479"/>
    </location>
</feature>
<keyword evidence="6 8" id="KW-0472">Membrane</keyword>
<evidence type="ECO:0000313" key="9">
    <source>
        <dbReference type="EMBL" id="KAJ5156379.1"/>
    </source>
</evidence>
<evidence type="ECO:0000256" key="6">
    <source>
        <dbReference type="ARBA" id="ARBA00023136"/>
    </source>
</evidence>
<organism evidence="9 10">
    <name type="scientific">Penicillium capsulatum</name>
    <dbReference type="NCBI Taxonomy" id="69766"/>
    <lineage>
        <taxon>Eukaryota</taxon>
        <taxon>Fungi</taxon>
        <taxon>Dikarya</taxon>
        <taxon>Ascomycota</taxon>
        <taxon>Pezizomycotina</taxon>
        <taxon>Eurotiomycetes</taxon>
        <taxon>Eurotiomycetidae</taxon>
        <taxon>Eurotiales</taxon>
        <taxon>Aspergillaceae</taxon>
        <taxon>Penicillium</taxon>
    </lineage>
</organism>
<evidence type="ECO:0000256" key="8">
    <source>
        <dbReference type="SAM" id="Phobius"/>
    </source>
</evidence>
<dbReference type="Proteomes" id="UP001146351">
    <property type="component" value="Unassembled WGS sequence"/>
</dbReference>
<dbReference type="AlphaFoldDB" id="A0A9W9HWN7"/>
<evidence type="ECO:0000313" key="10">
    <source>
        <dbReference type="Proteomes" id="UP001146351"/>
    </source>
</evidence>
<keyword evidence="4 8" id="KW-0812">Transmembrane</keyword>
<keyword evidence="3" id="KW-0813">Transport</keyword>
<feature type="transmembrane region" description="Helical" evidence="8">
    <location>
        <begin position="500"/>
        <end position="520"/>
    </location>
</feature>
<feature type="transmembrane region" description="Helical" evidence="8">
    <location>
        <begin position="214"/>
        <end position="237"/>
    </location>
</feature>
<dbReference type="FunFam" id="1.20.1250.20:FF:000284">
    <property type="entry name" value="Siderophore iron transporter mirB"/>
    <property type="match status" value="1"/>
</dbReference>
<feature type="transmembrane region" description="Helical" evidence="8">
    <location>
        <begin position="155"/>
        <end position="177"/>
    </location>
</feature>
<reference evidence="9" key="1">
    <citation type="submission" date="2022-11" db="EMBL/GenBank/DDBJ databases">
        <authorList>
            <person name="Petersen C."/>
        </authorList>
    </citation>
    <scope>NUCLEOTIDE SEQUENCE</scope>
    <source>
        <strain evidence="9">IBT 21917</strain>
    </source>
</reference>
<feature type="transmembrane region" description="Helical" evidence="8">
    <location>
        <begin position="367"/>
        <end position="387"/>
    </location>
</feature>
<feature type="transmembrane region" description="Helical" evidence="8">
    <location>
        <begin position="296"/>
        <end position="318"/>
    </location>
</feature>
<comment type="caution">
    <text evidence="9">The sequence shown here is derived from an EMBL/GenBank/DDBJ whole genome shotgun (WGS) entry which is preliminary data.</text>
</comment>
<dbReference type="GO" id="GO:0022857">
    <property type="term" value="F:transmembrane transporter activity"/>
    <property type="evidence" value="ECO:0007669"/>
    <property type="project" value="InterPro"/>
</dbReference>
<comment type="subcellular location">
    <subcellularLocation>
        <location evidence="1">Membrane</location>
        <topology evidence="1">Multi-pass membrane protein</topology>
    </subcellularLocation>
</comment>
<gene>
    <name evidence="9" type="ORF">N7492_009182</name>
</gene>
<name>A0A9W9HWN7_9EURO</name>
<proteinExistence type="inferred from homology"/>
<feature type="transmembrane region" description="Helical" evidence="8">
    <location>
        <begin position="86"/>
        <end position="107"/>
    </location>
</feature>
<dbReference type="PANTHER" id="PTHR23501:SF107">
    <property type="entry name" value="TRANSPORTER, PUTATIVE (AFU_ORTHOLOGUE AFUA_7G04730)-RELATED"/>
    <property type="match status" value="1"/>
</dbReference>
<feature type="transmembrane region" description="Helical" evidence="8">
    <location>
        <begin position="243"/>
        <end position="263"/>
    </location>
</feature>
<feature type="transmembrane region" description="Helical" evidence="8">
    <location>
        <begin position="571"/>
        <end position="593"/>
    </location>
</feature>
<dbReference type="SUPFAM" id="SSF103473">
    <property type="entry name" value="MFS general substrate transporter"/>
    <property type="match status" value="1"/>
</dbReference>
<keyword evidence="5 8" id="KW-1133">Transmembrane helix</keyword>
<comment type="similarity">
    <text evidence="2">Belongs to the major facilitator superfamily.</text>
</comment>
<feature type="transmembrane region" description="Helical" evidence="8">
    <location>
        <begin position="433"/>
        <end position="453"/>
    </location>
</feature>
<accession>A0A9W9HWN7</accession>
<evidence type="ECO:0000256" key="7">
    <source>
        <dbReference type="SAM" id="MobiDB-lite"/>
    </source>
</evidence>
<evidence type="ECO:0000256" key="2">
    <source>
        <dbReference type="ARBA" id="ARBA00008335"/>
    </source>
</evidence>
<dbReference type="PANTHER" id="PTHR23501">
    <property type="entry name" value="MAJOR FACILITATOR SUPERFAMILY"/>
    <property type="match status" value="1"/>
</dbReference>
<feature type="transmembrane region" description="Helical" evidence="8">
    <location>
        <begin position="183"/>
        <end position="202"/>
    </location>
</feature>
<dbReference type="InterPro" id="IPR036259">
    <property type="entry name" value="MFS_trans_sf"/>
</dbReference>
<dbReference type="GO" id="GO:0005886">
    <property type="term" value="C:plasma membrane"/>
    <property type="evidence" value="ECO:0007669"/>
    <property type="project" value="TreeGrafter"/>
</dbReference>
<dbReference type="Gene3D" id="1.20.1250.20">
    <property type="entry name" value="MFS general substrate transporter like domains"/>
    <property type="match status" value="2"/>
</dbReference>
<protein>
    <submittedName>
        <fullName evidence="9">Siderochrome-iron transporter</fullName>
    </submittedName>
</protein>
<keyword evidence="10" id="KW-1185">Reference proteome</keyword>
<evidence type="ECO:0000256" key="4">
    <source>
        <dbReference type="ARBA" id="ARBA00022692"/>
    </source>
</evidence>
<evidence type="ECO:0000256" key="1">
    <source>
        <dbReference type="ARBA" id="ARBA00004141"/>
    </source>
</evidence>
<sequence length="608" mass="67306">MGALDTIRGRFDHGRGSQPFVPPEFDAQHASKENPSTTPAEVPSDSSSLEMADEKEIQNNPNQINEQAQAGVQKAEAAALVYTKKVIIGIILWIWVCYFMLAFHQAILSNMSQYVFADFKNAPQVTTSYITSDVVAGVMRLPLAKTLNLWGRAEGLIISLVIYLIGIIILAACNGASAYAAGYTLYFIGYDCIYLILEIFIVDTTGLRNRAWAFAFSTTPFICTAFTAPLAVTSFLNGAGWRWSFGVFAIVQPFVFLPLAGVFKYYEQKAKKLNVYKKESSGRSVLKSIVHYIHEFDLIGALILLAAFILFLLPFGLASWGRSEYSSAKFIAMVVIGIVLFPVFAIWEKFFARTHFIRYQVFKNRSVTGACFLAAVLNFNFVLWDTWLQNYILCIYNIGQTFTGYTMQTYNVGSTFWSVIVGIWIYKTKHFKYLVLFFGLPLMVLGSGLMIHFRGSVHGIGYLIMCQIFIAFAGGTCVIGEDMAIMAGADRDGIPMALALLNLFFSVGGAIGRAVISSIYSNTFFSTLQNNLPADMKSNATDIFLGGISTQLSYQPGSPTREAINSAYSMVQRQGCIASTAILVLGFPAIMMWKNYNVDKKQVKGTVI</sequence>
<feature type="transmembrane region" description="Helical" evidence="8">
    <location>
        <begin position="127"/>
        <end position="143"/>
    </location>
</feature>
<dbReference type="OrthoDB" id="4078873at2759"/>
<feature type="transmembrane region" description="Helical" evidence="8">
    <location>
        <begin position="407"/>
        <end position="426"/>
    </location>
</feature>
<dbReference type="EMBL" id="JAPQKO010000006">
    <property type="protein sequence ID" value="KAJ5156379.1"/>
    <property type="molecule type" value="Genomic_DNA"/>
</dbReference>
<feature type="compositionally biased region" description="Polar residues" evidence="7">
    <location>
        <begin position="33"/>
        <end position="49"/>
    </location>
</feature>